<accession>C9Y3T7</accession>
<dbReference type="HOGENOM" id="CLU_2620108_0_0_6"/>
<dbReference type="KEGG" id="ctu:CTU_20590"/>
<evidence type="ECO:0000313" key="2">
    <source>
        <dbReference type="Proteomes" id="UP000002069"/>
    </source>
</evidence>
<gene>
    <name evidence="1" type="ordered locus">Ctu_20590</name>
</gene>
<reference evidence="2" key="2">
    <citation type="journal article" date="2011" name="J. Bacteriol.">
        <title>Complete genome sequence of Cronobacter turicensis LMG 23827, a food-borne pathogen causing deaths in neonates.</title>
        <authorList>
            <person name="Stephan R."/>
            <person name="Lehner A."/>
            <person name="Tischler P."/>
            <person name="Rattei T."/>
        </authorList>
    </citation>
    <scope>NUCLEOTIDE SEQUENCE [LARGE SCALE GENOMIC DNA]</scope>
    <source>
        <strain evidence="2">DSM 18703 / CCUG 55852 / LMG 23827 / z3032</strain>
    </source>
</reference>
<sequence length="78" mass="8802">MSPFKCLYTSLKSYVTALQCCRCLLKISTRLQASADVNPNFIANQMGHTNAQMVFNFYAKWISIKNIDPIAILNLNAE</sequence>
<reference evidence="1 2" key="1">
    <citation type="journal article" date="2010" name="J. Bacteriol.">
        <title>Complete Genome Sequence of Cronobacter turicensis LMG 23827, a foodborne pathogen causing deaths in neonates.</title>
        <authorList>
            <person name="Stephan R."/>
            <person name="Lehner A."/>
            <person name="Tischler P."/>
            <person name="Rattei T."/>
        </authorList>
    </citation>
    <scope>NUCLEOTIDE SEQUENCE [LARGE SCALE GENOMIC DNA]</scope>
    <source>
        <strain evidence="2">DSM 18703 / CCUG 55852 / LMG 23827 / z3032</strain>
    </source>
</reference>
<dbReference type="EMBL" id="FN543093">
    <property type="protein sequence ID" value="CBA30727.1"/>
    <property type="molecule type" value="Genomic_DNA"/>
</dbReference>
<name>C9Y3T7_CROTZ</name>
<protein>
    <recommendedName>
        <fullName evidence="3">Integrase</fullName>
    </recommendedName>
</protein>
<dbReference type="Proteomes" id="UP000002069">
    <property type="component" value="Chromosome"/>
</dbReference>
<evidence type="ECO:0000313" key="1">
    <source>
        <dbReference type="EMBL" id="CBA30727.1"/>
    </source>
</evidence>
<proteinExistence type="predicted"/>
<evidence type="ECO:0008006" key="3">
    <source>
        <dbReference type="Google" id="ProtNLM"/>
    </source>
</evidence>
<organism evidence="1 2">
    <name type="scientific">Cronobacter turicensis (strain DSM 18703 / CCUG 55852 / LMG 23827 / z3032)</name>
    <dbReference type="NCBI Taxonomy" id="693216"/>
    <lineage>
        <taxon>Bacteria</taxon>
        <taxon>Pseudomonadati</taxon>
        <taxon>Pseudomonadota</taxon>
        <taxon>Gammaproteobacteria</taxon>
        <taxon>Enterobacterales</taxon>
        <taxon>Enterobacteriaceae</taxon>
        <taxon>Cronobacter</taxon>
    </lineage>
</organism>
<keyword evidence="2" id="KW-1185">Reference proteome</keyword>
<dbReference type="AlphaFoldDB" id="C9Y3T7"/>